<proteinExistence type="predicted"/>
<dbReference type="Proteomes" id="UP000272400">
    <property type="component" value="Unassembled WGS sequence"/>
</dbReference>
<organism evidence="2 3">
    <name type="scientific">Actinocorallia herbida</name>
    <dbReference type="NCBI Taxonomy" id="58109"/>
    <lineage>
        <taxon>Bacteria</taxon>
        <taxon>Bacillati</taxon>
        <taxon>Actinomycetota</taxon>
        <taxon>Actinomycetes</taxon>
        <taxon>Streptosporangiales</taxon>
        <taxon>Thermomonosporaceae</taxon>
        <taxon>Actinocorallia</taxon>
    </lineage>
</organism>
<dbReference type="EMBL" id="RJKE01000001">
    <property type="protein sequence ID" value="ROO87128.1"/>
    <property type="molecule type" value="Genomic_DNA"/>
</dbReference>
<sequence>MAAGGGEGLDEAQTPASAVVPALGTGGVEGVQGERGGVAGAGQAGAGVPDLEERAAGLAGEVEPQLLTGSGFCGIGKDFG</sequence>
<keyword evidence="3" id="KW-1185">Reference proteome</keyword>
<name>A0A3N1D228_9ACTN</name>
<evidence type="ECO:0000313" key="2">
    <source>
        <dbReference type="EMBL" id="ROO87128.1"/>
    </source>
</evidence>
<dbReference type="AlphaFoldDB" id="A0A3N1D228"/>
<feature type="region of interest" description="Disordered" evidence="1">
    <location>
        <begin position="1"/>
        <end position="46"/>
    </location>
</feature>
<feature type="compositionally biased region" description="Gly residues" evidence="1">
    <location>
        <begin position="24"/>
        <end position="45"/>
    </location>
</feature>
<comment type="caution">
    <text evidence="2">The sequence shown here is derived from an EMBL/GenBank/DDBJ whole genome shotgun (WGS) entry which is preliminary data.</text>
</comment>
<protein>
    <submittedName>
        <fullName evidence="2">Uncharacterized protein</fullName>
    </submittedName>
</protein>
<evidence type="ECO:0000313" key="3">
    <source>
        <dbReference type="Proteomes" id="UP000272400"/>
    </source>
</evidence>
<reference evidence="2 3" key="1">
    <citation type="submission" date="2018-11" db="EMBL/GenBank/DDBJ databases">
        <title>Sequencing the genomes of 1000 actinobacteria strains.</title>
        <authorList>
            <person name="Klenk H.-P."/>
        </authorList>
    </citation>
    <scope>NUCLEOTIDE SEQUENCE [LARGE SCALE GENOMIC DNA]</scope>
    <source>
        <strain evidence="2 3">DSM 44254</strain>
    </source>
</reference>
<accession>A0A3N1D228</accession>
<evidence type="ECO:0000256" key="1">
    <source>
        <dbReference type="SAM" id="MobiDB-lite"/>
    </source>
</evidence>
<gene>
    <name evidence="2" type="ORF">EDD29_4719</name>
</gene>